<gene>
    <name evidence="2" type="ORF">M0813_21650</name>
</gene>
<evidence type="ECO:0000313" key="3">
    <source>
        <dbReference type="Proteomes" id="UP001150062"/>
    </source>
</evidence>
<feature type="compositionally biased region" description="Basic residues" evidence="1">
    <location>
        <begin position="91"/>
        <end position="114"/>
    </location>
</feature>
<feature type="region of interest" description="Disordered" evidence="1">
    <location>
        <begin position="85"/>
        <end position="122"/>
    </location>
</feature>
<dbReference type="Proteomes" id="UP001150062">
    <property type="component" value="Unassembled WGS sequence"/>
</dbReference>
<evidence type="ECO:0000313" key="2">
    <source>
        <dbReference type="EMBL" id="KAJ6243862.1"/>
    </source>
</evidence>
<proteinExistence type="predicted"/>
<name>A0ABQ8YGY9_9EUKA</name>
<keyword evidence="3" id="KW-1185">Reference proteome</keyword>
<comment type="caution">
    <text evidence="2">The sequence shown here is derived from an EMBL/GenBank/DDBJ whole genome shotgun (WGS) entry which is preliminary data.</text>
</comment>
<sequence>MSRIFSKTISTPVEIPSLIQKKKKFIMPIRSKSDLSSICTYSGIVTPEPIKIRKIRPPSTNWSYEKFSLEIDDIISSTRKNNIFLPSYQKEKKKKNKNKNKKKLKKSANNKKKNQNQNKNTNKMEMVLEHQEQEGLNIKTNTNNNKFEKQYRIKYNKKKQNKHKEEEKEKEETETETETEKETENNEEEEEEEKSQEDYNFIETESSNSNGLLNTQAFSNEPTSILQSEFEIEMDSDLEESIKPMSNNGNESSFVDNLPFSPPNRTKCPLIMDNNFLKIIEQINEK</sequence>
<reference evidence="2" key="1">
    <citation type="submission" date="2022-08" db="EMBL/GenBank/DDBJ databases">
        <title>Novel sulfate-reducing endosymbionts in the free-living metamonad Anaeramoeba.</title>
        <authorList>
            <person name="Jerlstrom-Hultqvist J."/>
            <person name="Cepicka I."/>
            <person name="Gallot-Lavallee L."/>
            <person name="Salas-Leiva D."/>
            <person name="Curtis B.A."/>
            <person name="Zahonova K."/>
            <person name="Pipaliya S."/>
            <person name="Dacks J."/>
            <person name="Roger A.J."/>
        </authorList>
    </citation>
    <scope>NUCLEOTIDE SEQUENCE</scope>
    <source>
        <strain evidence="2">Schooner1</strain>
    </source>
</reference>
<feature type="compositionally biased region" description="Polar residues" evidence="1">
    <location>
        <begin position="203"/>
        <end position="216"/>
    </location>
</feature>
<accession>A0ABQ8YGY9</accession>
<organism evidence="2 3">
    <name type="scientific">Anaeramoeba flamelloides</name>
    <dbReference type="NCBI Taxonomy" id="1746091"/>
    <lineage>
        <taxon>Eukaryota</taxon>
        <taxon>Metamonada</taxon>
        <taxon>Anaeramoebidae</taxon>
        <taxon>Anaeramoeba</taxon>
    </lineage>
</organism>
<feature type="compositionally biased region" description="Acidic residues" evidence="1">
    <location>
        <begin position="185"/>
        <end position="195"/>
    </location>
</feature>
<evidence type="ECO:0000256" key="1">
    <source>
        <dbReference type="SAM" id="MobiDB-lite"/>
    </source>
</evidence>
<feature type="compositionally biased region" description="Polar residues" evidence="1">
    <location>
        <begin position="244"/>
        <end position="255"/>
    </location>
</feature>
<feature type="region of interest" description="Disordered" evidence="1">
    <location>
        <begin position="241"/>
        <end position="266"/>
    </location>
</feature>
<dbReference type="EMBL" id="JAOAOG010000167">
    <property type="protein sequence ID" value="KAJ6243862.1"/>
    <property type="molecule type" value="Genomic_DNA"/>
</dbReference>
<feature type="compositionally biased region" description="Basic residues" evidence="1">
    <location>
        <begin position="152"/>
        <end position="162"/>
    </location>
</feature>
<feature type="region of interest" description="Disordered" evidence="1">
    <location>
        <begin position="134"/>
        <end position="216"/>
    </location>
</feature>
<protein>
    <submittedName>
        <fullName evidence="2">Transcription initiation factor tfiid subunit 3</fullName>
    </submittedName>
</protein>